<evidence type="ECO:0000313" key="12">
    <source>
        <dbReference type="Proteomes" id="UP000232875"/>
    </source>
</evidence>
<evidence type="ECO:0000256" key="3">
    <source>
        <dbReference type="ARBA" id="ARBA00012169"/>
    </source>
</evidence>
<dbReference type="SMART" id="SM00146">
    <property type="entry name" value="PI3Kc"/>
    <property type="match status" value="1"/>
</dbReference>
<dbReference type="PROSITE" id="PS51545">
    <property type="entry name" value="PIK_HELICAL"/>
    <property type="match status" value="1"/>
</dbReference>
<dbReference type="SMART" id="SM00145">
    <property type="entry name" value="PI3Ka"/>
    <property type="match status" value="1"/>
</dbReference>
<dbReference type="Pfam" id="PF00613">
    <property type="entry name" value="PI3Ka"/>
    <property type="match status" value="1"/>
</dbReference>
<dbReference type="GO" id="GO:0048015">
    <property type="term" value="P:phosphatidylinositol-mediated signaling"/>
    <property type="evidence" value="ECO:0007669"/>
    <property type="project" value="TreeGrafter"/>
</dbReference>
<name>A0A2N1JEE0_9BASI</name>
<dbReference type="GO" id="GO:0046854">
    <property type="term" value="P:phosphatidylinositol phosphate biosynthetic process"/>
    <property type="evidence" value="ECO:0007669"/>
    <property type="project" value="InterPro"/>
</dbReference>
<dbReference type="PROSITE" id="PS00916">
    <property type="entry name" value="PI3_4_KINASE_2"/>
    <property type="match status" value="1"/>
</dbReference>
<evidence type="ECO:0000256" key="5">
    <source>
        <dbReference type="ARBA" id="ARBA00022741"/>
    </source>
</evidence>
<keyword evidence="12" id="KW-1185">Reference proteome</keyword>
<dbReference type="InterPro" id="IPR015433">
    <property type="entry name" value="PI3/4_kinase"/>
</dbReference>
<dbReference type="PROSITE" id="PS00915">
    <property type="entry name" value="PI3_4_KINASE_1"/>
    <property type="match status" value="1"/>
</dbReference>
<gene>
    <name evidence="11" type="primary">STT4</name>
    <name evidence="11" type="ORF">MVES_001320</name>
</gene>
<dbReference type="FunFam" id="3.30.1010.10:FF:000014">
    <property type="entry name" value="Phosphatidylinositol 4-kinase STT4"/>
    <property type="match status" value="1"/>
</dbReference>
<keyword evidence="7" id="KW-0067">ATP-binding</keyword>
<evidence type="ECO:0000256" key="2">
    <source>
        <dbReference type="ARBA" id="ARBA00006209"/>
    </source>
</evidence>
<dbReference type="GO" id="GO:0005524">
    <property type="term" value="F:ATP binding"/>
    <property type="evidence" value="ECO:0007669"/>
    <property type="project" value="UniProtKB-KW"/>
</dbReference>
<dbReference type="InterPro" id="IPR011009">
    <property type="entry name" value="Kinase-like_dom_sf"/>
</dbReference>
<dbReference type="EC" id="2.7.1.67" evidence="3"/>
<dbReference type="Pfam" id="PF19274">
    <property type="entry name" value="PI4K_N"/>
    <property type="match status" value="1"/>
</dbReference>
<keyword evidence="6" id="KW-0418">Kinase</keyword>
<organism evidence="11 12">
    <name type="scientific">Malassezia vespertilionis</name>
    <dbReference type="NCBI Taxonomy" id="2020962"/>
    <lineage>
        <taxon>Eukaryota</taxon>
        <taxon>Fungi</taxon>
        <taxon>Dikarya</taxon>
        <taxon>Basidiomycota</taxon>
        <taxon>Ustilaginomycotina</taxon>
        <taxon>Malasseziomycetes</taxon>
        <taxon>Malasseziales</taxon>
        <taxon>Malasseziaceae</taxon>
        <taxon>Malassezia</taxon>
    </lineage>
</organism>
<dbReference type="InterPro" id="IPR001263">
    <property type="entry name" value="PI3K_accessory_dom"/>
</dbReference>
<dbReference type="InterPro" id="IPR036940">
    <property type="entry name" value="PI3/4_kinase_cat_sf"/>
</dbReference>
<feature type="domain" description="PIK helical" evidence="10">
    <location>
        <begin position="1441"/>
        <end position="1629"/>
    </location>
</feature>
<dbReference type="GO" id="GO:0004430">
    <property type="term" value="F:1-phosphatidylinositol 4-kinase activity"/>
    <property type="evidence" value="ECO:0007669"/>
    <property type="project" value="UniProtKB-EC"/>
</dbReference>
<reference evidence="11 12" key="1">
    <citation type="submission" date="2017-10" db="EMBL/GenBank/DDBJ databases">
        <title>A novel species of cold-tolerant Malassezia isolated from bats.</title>
        <authorList>
            <person name="Lorch J.M."/>
            <person name="Palmer J.M."/>
            <person name="Vanderwolf K.J."/>
            <person name="Schmidt K.Z."/>
            <person name="Verant M.L."/>
            <person name="Weller T.J."/>
            <person name="Blehert D.S."/>
        </authorList>
    </citation>
    <scope>NUCLEOTIDE SEQUENCE [LARGE SCALE GENOMIC DNA]</scope>
    <source>
        <strain evidence="11 12">NWHC:44797-103</strain>
    </source>
</reference>
<evidence type="ECO:0000256" key="4">
    <source>
        <dbReference type="ARBA" id="ARBA00022679"/>
    </source>
</evidence>
<dbReference type="InterPro" id="IPR016024">
    <property type="entry name" value="ARM-type_fold"/>
</dbReference>
<dbReference type="SUPFAM" id="SSF48371">
    <property type="entry name" value="ARM repeat"/>
    <property type="match status" value="1"/>
</dbReference>
<feature type="domain" description="PI3K/PI4K catalytic" evidence="9">
    <location>
        <begin position="1702"/>
        <end position="1986"/>
    </location>
</feature>
<evidence type="ECO:0000256" key="8">
    <source>
        <dbReference type="SAM" id="SignalP"/>
    </source>
</evidence>
<dbReference type="EMBL" id="KZ454988">
    <property type="protein sequence ID" value="PKI84917.1"/>
    <property type="molecule type" value="Genomic_DNA"/>
</dbReference>
<comment type="catalytic activity">
    <reaction evidence="1">
        <text>a 1,2-diacyl-sn-glycero-3-phospho-(1D-myo-inositol) + ATP = a 1,2-diacyl-sn-glycero-3-phospho-(1D-myo-inositol 4-phosphate) + ADP + H(+)</text>
        <dbReference type="Rhea" id="RHEA:19877"/>
        <dbReference type="ChEBI" id="CHEBI:15378"/>
        <dbReference type="ChEBI" id="CHEBI:30616"/>
        <dbReference type="ChEBI" id="CHEBI:57880"/>
        <dbReference type="ChEBI" id="CHEBI:58178"/>
        <dbReference type="ChEBI" id="CHEBI:456216"/>
        <dbReference type="EC" id="2.7.1.67"/>
    </reaction>
</comment>
<evidence type="ECO:0000259" key="10">
    <source>
        <dbReference type="PROSITE" id="PS51545"/>
    </source>
</evidence>
<dbReference type="PANTHER" id="PTHR10048:SF15">
    <property type="entry name" value="PHOSPHATIDYLINOSITOL 4-KINASE ALPHA"/>
    <property type="match status" value="1"/>
</dbReference>
<dbReference type="InterPro" id="IPR000403">
    <property type="entry name" value="PI3/4_kinase_cat_dom"/>
</dbReference>
<dbReference type="InterPro" id="IPR042236">
    <property type="entry name" value="PI3K_accessory_sf"/>
</dbReference>
<dbReference type="InterPro" id="IPR045495">
    <property type="entry name" value="PI4K_N"/>
</dbReference>
<keyword evidence="4" id="KW-0808">Transferase</keyword>
<dbReference type="PROSITE" id="PS50290">
    <property type="entry name" value="PI3_4_KINASE_3"/>
    <property type="match status" value="1"/>
</dbReference>
<keyword evidence="8" id="KW-0732">Signal</keyword>
<comment type="similarity">
    <text evidence="2">Belongs to the PI3/PI4-kinase family. Type III PI4K subfamily.</text>
</comment>
<dbReference type="CDD" id="cd05167">
    <property type="entry name" value="PI4Kc_III_alpha"/>
    <property type="match status" value="1"/>
</dbReference>
<dbReference type="FunFam" id="1.25.40.70:FF:000011">
    <property type="entry name" value="Phosphatidylinositol 4-kinase alpha"/>
    <property type="match status" value="1"/>
</dbReference>
<proteinExistence type="inferred from homology"/>
<evidence type="ECO:0000256" key="7">
    <source>
        <dbReference type="ARBA" id="ARBA00022840"/>
    </source>
</evidence>
<dbReference type="GO" id="GO:0005737">
    <property type="term" value="C:cytoplasm"/>
    <property type="evidence" value="ECO:0007669"/>
    <property type="project" value="TreeGrafter"/>
</dbReference>
<dbReference type="Pfam" id="PF00454">
    <property type="entry name" value="PI3_PI4_kinase"/>
    <property type="match status" value="1"/>
</dbReference>
<dbReference type="GO" id="GO:0005886">
    <property type="term" value="C:plasma membrane"/>
    <property type="evidence" value="ECO:0007669"/>
    <property type="project" value="TreeGrafter"/>
</dbReference>
<accession>A0A2N1JEE0</accession>
<dbReference type="PANTHER" id="PTHR10048">
    <property type="entry name" value="PHOSPHATIDYLINOSITOL KINASE"/>
    <property type="match status" value="1"/>
</dbReference>
<dbReference type="FunFam" id="1.10.1070.11:FF:000012">
    <property type="entry name" value="Phosphatidylinositol 4-kinase alpha 1"/>
    <property type="match status" value="1"/>
</dbReference>
<feature type="chain" id="PRO_5014729011" description="1-phosphatidylinositol 4-kinase" evidence="8">
    <location>
        <begin position="35"/>
        <end position="2004"/>
    </location>
</feature>
<dbReference type="Gene3D" id="1.25.40.70">
    <property type="entry name" value="Phosphatidylinositol 3-kinase, accessory domain (PIK)"/>
    <property type="match status" value="1"/>
</dbReference>
<dbReference type="Proteomes" id="UP000232875">
    <property type="component" value="Unassembled WGS sequence"/>
</dbReference>
<dbReference type="STRING" id="2020962.A0A2N1JEE0"/>
<feature type="signal peptide" evidence="8">
    <location>
        <begin position="1"/>
        <end position="34"/>
    </location>
</feature>
<sequence length="2004" mass="220970">MPCAPFRAFAVQCTVLDNTLLVWCGAAPSSLADAEEDDEEIVQAMRDAGRALPRAAALNGRLTADWAVAMNRDVTGTQLYEHQSAMAIAMAQRLAQVLLSLDLPEQLCTAGIPTQTLILNDLAAALALEAASGTLNHEDFELLQSSVSDSSSSHMLRYLAEARFAAATADAVSECTESSQAHAYLSSVLGDLERILSQLPHLDMDERIQVQPYIEWPVLDELAYSLTEAILKIGTAIPSLAPRTLKCIGAFSDALVALCYDRGDTRALVMRTVPLMHGFARAVQYVSFAYNTSFLFSMVSSLGRVAADLDCMQRLDAALVCLPSQRDAAAQCAIADGTNSVPLAETARHVNTLVERYRTLGVPLSGRFVAWCALSTLASIYAQLLLGDVVRGQPAYAHAWARLQRAEPKQRAAPGPLAALAQDVYTRTTATVLHTAQQTLRLYPELYARELLSTACKIITLGVAGEGAQGEQPFVHGMFSALLSEHATLQDPLVQRATLESINVLVHVRPSLAPSLAAQLREFVQLPLPLWEADLASGSPLLSTAAQSLAQCVCVSEPGLAPSLMYALLNNLGREADTCDAKGRIVPSDQGVVVGSTVAVITRLAQALKDPSVTVLAITLLLQRLQGSIRAHRGALLTHLAPLALSAPTSSFVNVMNYFTDAARTAMREKDTQRLGAVQSAQIFLARGLTRTADEAAAEADRVMGEKHEPRQELYLNELLALGIEAGMRTGDAKRDPSHVLSVVPILAALLAHPDLNPHWAPQPTQVYLFRNLWTVLSLNGATGPLTAPMPPNDPFSIIALKTPTLIPESAVNYIDEDIEYNSVLKQDTFGASVESVRNRIAPVLGARLVDGRIPLSRLAFLLAVLEVEWRRSAAGRPSMMLWYFAHPAIPSSSLAAPLRAMCDRTFAAYLVHASQRAEEHALGEQASDEVRNLLVGMCHSAAHVRQVANGYVERLVSAFPELFGRMDVVVTMLEMLTILAKSCDGEVEDAFLPQYYFTSVSAGFTLGLSDSYALRKNILVHVYTSVRTLLSRVQSEMPQELSNVLLRYLRHVETQPSSGTDGLGKSVALDFARGIPPSDPASFSAVRHDASGMLTRDLTAQSMFYGEIRAQPAIDSNTLLCELAALIREAELGAHPPMEMLRTTLYRAAARLLSGAEIQFMLLHYLVALPLVVCTKAALALAVEIWGWVMTERPEMETSVISEIRYGWARTIRKRQGIYTPHMAARNAMHTKMNMSATNRDDVTREMRKADTLFSGHALVLQLLSDRLQASRSSNGTLVTVLVGFVQRLVEAAPLLSNHALLRETRLAMVLFCLRVLSFAHLDVQVEFRLRDGVLRLGIDWFASPIDWTYGGSTRRAHAELQFLKDVQLALRTATVRADYVVNTASVSQSGKYTVHSAQPITPWATLAQVIAQVQSMIQTLQALLQHEEMRLVVWLRPTVDDHARPVHVSLELLHTAWRVDPRVAVQIAERWRDPELKKALGTLVRRAPHRAVDSGEALEYVIADKMQLAAKDKTDLRWLLVWAPVTPVAAVDLLQPDVSGDPLVLQYAMRVLEQFPVDTVFFYIPQIVQTLREDKYGYAAQYILKTSLISQLFCHQIIWNMNANKYKDDNAEVEDPLKPTLDTMVERIVAQLSGPAKEFYEREFSFFTEVTSISGKLKPYIKKSKLEKKAKIDEEMAKVTLEHGAYLPSNPDGVVVDLDRTSGRPLQSHAKAPFMATFLVRRELEPSDDAEEEQQERYHDVWQSAIFKVGDDCRQDVLALQVIAQFKAIFMSVGLDVYLDPYRVTATEPGCGVIDVVPNATSRDEMGRAKVNDLLTFFKTRYGGEESIAFQKARINFIQSMAAYSVVCHILQIRDRHNGNIMIDGGGHVIHIDFGFLFDIGPGGMRFEPYSFKLSMEMVAVMGGHDSPGFAMFEELVVKAYLACRPYAHAIVTTCGLMLGTDLPSFKGPGTMVRLMDRFKPHLSERDAARHAVWLVKDAYGNRRAVLYDMIQEKQNHIPYRR</sequence>
<dbReference type="SUPFAM" id="SSF56112">
    <property type="entry name" value="Protein kinase-like (PK-like)"/>
    <property type="match status" value="1"/>
</dbReference>
<dbReference type="OrthoDB" id="10264149at2759"/>
<dbReference type="Gene3D" id="1.10.1070.11">
    <property type="entry name" value="Phosphatidylinositol 3-/4-kinase, catalytic domain"/>
    <property type="match status" value="1"/>
</dbReference>
<dbReference type="Gene3D" id="3.30.1010.10">
    <property type="entry name" value="Phosphatidylinositol 3-kinase Catalytic Subunit, Chain A, domain 4"/>
    <property type="match status" value="1"/>
</dbReference>
<evidence type="ECO:0000256" key="6">
    <source>
        <dbReference type="ARBA" id="ARBA00022777"/>
    </source>
</evidence>
<evidence type="ECO:0000259" key="9">
    <source>
        <dbReference type="PROSITE" id="PS50290"/>
    </source>
</evidence>
<evidence type="ECO:0000313" key="11">
    <source>
        <dbReference type="EMBL" id="PKI84917.1"/>
    </source>
</evidence>
<dbReference type="InterPro" id="IPR018936">
    <property type="entry name" value="PI3/4_kinase_CS"/>
</dbReference>
<keyword evidence="5" id="KW-0547">Nucleotide-binding</keyword>
<protein>
    <recommendedName>
        <fullName evidence="3">1-phosphatidylinositol 4-kinase</fullName>
        <ecNumber evidence="3">2.7.1.67</ecNumber>
    </recommendedName>
</protein>
<evidence type="ECO:0000256" key="1">
    <source>
        <dbReference type="ARBA" id="ARBA00001686"/>
    </source>
</evidence>